<protein>
    <submittedName>
        <fullName evidence="10">DNA-binding response regulator protein OmpR</fullName>
    </submittedName>
</protein>
<dbReference type="SUPFAM" id="SSF52172">
    <property type="entry name" value="CheY-like"/>
    <property type="match status" value="1"/>
</dbReference>
<accession>A0A859D0V8</accession>
<dbReference type="FunFam" id="3.40.50.2300:FF:000001">
    <property type="entry name" value="DNA-binding response regulator PhoB"/>
    <property type="match status" value="1"/>
</dbReference>
<evidence type="ECO:0000259" key="8">
    <source>
        <dbReference type="PROSITE" id="PS50110"/>
    </source>
</evidence>
<dbReference type="KEGG" id="mpri:MP3633_1516"/>
<feature type="DNA-binding region" description="OmpR/PhoB-type" evidence="7">
    <location>
        <begin position="144"/>
        <end position="241"/>
    </location>
</feature>
<evidence type="ECO:0000256" key="2">
    <source>
        <dbReference type="ARBA" id="ARBA00023012"/>
    </source>
</evidence>
<feature type="domain" description="Response regulatory" evidence="8">
    <location>
        <begin position="21"/>
        <end position="135"/>
    </location>
</feature>
<sequence length="245" mass="27968">MCPIRVTFNFLFFLTVETTMKLLLVEDHKDIAGVIFDYFEIKGYVLDYANNGLQGYELAKSEHYDAIILDVMLPKMDGLTVCKSLRDDGIDTPILMLTARDTKDDILSGFAHLADDYLVKPFDLEILDSRLQALVRRRKGGVANRTMTFGNLVLDMSTRVLQREGGRYSLNPSQYTILRCLMQKAPDVVSKDEICDALWGDEEPDSKVLRSHIYQLRSLIDRPFEHAYLKTVSKVGYRLIAEGEE</sequence>
<reference evidence="10 11" key="1">
    <citation type="submission" date="2020-06" db="EMBL/GenBank/DDBJ databases">
        <authorList>
            <person name="Voronona O.L."/>
            <person name="Aksenova E.I."/>
            <person name="Kunda M.S."/>
            <person name="Semenov A.N."/>
            <person name="Ryzhova N."/>
        </authorList>
    </citation>
    <scope>NUCLEOTIDE SEQUENCE [LARGE SCALE GENOMIC DNA]</scope>
    <source>
        <strain evidence="10 11">MPKMM3633</strain>
    </source>
</reference>
<dbReference type="InterPro" id="IPR001789">
    <property type="entry name" value="Sig_transdc_resp-reg_receiver"/>
</dbReference>
<name>A0A859D0V8_9GAMM</name>
<dbReference type="PANTHER" id="PTHR48111:SF22">
    <property type="entry name" value="REGULATOR OF RPOS"/>
    <property type="match status" value="1"/>
</dbReference>
<dbReference type="CDD" id="cd00383">
    <property type="entry name" value="trans_reg_C"/>
    <property type="match status" value="1"/>
</dbReference>
<dbReference type="GO" id="GO:0000976">
    <property type="term" value="F:transcription cis-regulatory region binding"/>
    <property type="evidence" value="ECO:0007669"/>
    <property type="project" value="TreeGrafter"/>
</dbReference>
<dbReference type="InterPro" id="IPR039420">
    <property type="entry name" value="WalR-like"/>
</dbReference>
<evidence type="ECO:0000256" key="4">
    <source>
        <dbReference type="ARBA" id="ARBA00023125"/>
    </source>
</evidence>
<dbReference type="PANTHER" id="PTHR48111">
    <property type="entry name" value="REGULATOR OF RPOS"/>
    <property type="match status" value="1"/>
</dbReference>
<dbReference type="GO" id="GO:0005829">
    <property type="term" value="C:cytosol"/>
    <property type="evidence" value="ECO:0007669"/>
    <property type="project" value="TreeGrafter"/>
</dbReference>
<organism evidence="10 11">
    <name type="scientific">Marinomonas primoryensis</name>
    <dbReference type="NCBI Taxonomy" id="178399"/>
    <lineage>
        <taxon>Bacteria</taxon>
        <taxon>Pseudomonadati</taxon>
        <taxon>Pseudomonadota</taxon>
        <taxon>Gammaproteobacteria</taxon>
        <taxon>Oceanospirillales</taxon>
        <taxon>Oceanospirillaceae</taxon>
        <taxon>Marinomonas</taxon>
    </lineage>
</organism>
<evidence type="ECO:0000313" key="11">
    <source>
        <dbReference type="Proteomes" id="UP000509371"/>
    </source>
</evidence>
<dbReference type="InterPro" id="IPR001867">
    <property type="entry name" value="OmpR/PhoB-type_DNA-bd"/>
</dbReference>
<evidence type="ECO:0000256" key="6">
    <source>
        <dbReference type="PROSITE-ProRule" id="PRU00169"/>
    </source>
</evidence>
<dbReference type="InterPro" id="IPR016032">
    <property type="entry name" value="Sig_transdc_resp-reg_C-effctor"/>
</dbReference>
<dbReference type="Gene3D" id="1.10.10.10">
    <property type="entry name" value="Winged helix-like DNA-binding domain superfamily/Winged helix DNA-binding domain"/>
    <property type="match status" value="1"/>
</dbReference>
<dbReference type="Proteomes" id="UP000509371">
    <property type="component" value="Chromosome"/>
</dbReference>
<dbReference type="SMART" id="SM00862">
    <property type="entry name" value="Trans_reg_C"/>
    <property type="match status" value="1"/>
</dbReference>
<keyword evidence="5" id="KW-0804">Transcription</keyword>
<dbReference type="GO" id="GO:0032993">
    <property type="term" value="C:protein-DNA complex"/>
    <property type="evidence" value="ECO:0007669"/>
    <property type="project" value="TreeGrafter"/>
</dbReference>
<dbReference type="GO" id="GO:0000156">
    <property type="term" value="F:phosphorelay response regulator activity"/>
    <property type="evidence" value="ECO:0007669"/>
    <property type="project" value="TreeGrafter"/>
</dbReference>
<dbReference type="Gene3D" id="3.40.50.2300">
    <property type="match status" value="1"/>
</dbReference>
<dbReference type="InterPro" id="IPR036388">
    <property type="entry name" value="WH-like_DNA-bd_sf"/>
</dbReference>
<dbReference type="SUPFAM" id="SSF46894">
    <property type="entry name" value="C-terminal effector domain of the bipartite response regulators"/>
    <property type="match status" value="1"/>
</dbReference>
<keyword evidence="1 6" id="KW-0597">Phosphoprotein</keyword>
<dbReference type="InterPro" id="IPR011006">
    <property type="entry name" value="CheY-like_superfamily"/>
</dbReference>
<feature type="domain" description="OmpR/PhoB-type" evidence="9">
    <location>
        <begin position="144"/>
        <end position="241"/>
    </location>
</feature>
<evidence type="ECO:0000256" key="7">
    <source>
        <dbReference type="PROSITE-ProRule" id="PRU01091"/>
    </source>
</evidence>
<proteinExistence type="predicted"/>
<dbReference type="AlphaFoldDB" id="A0A859D0V8"/>
<evidence type="ECO:0000256" key="5">
    <source>
        <dbReference type="ARBA" id="ARBA00023163"/>
    </source>
</evidence>
<dbReference type="PROSITE" id="PS50110">
    <property type="entry name" value="RESPONSE_REGULATORY"/>
    <property type="match status" value="1"/>
</dbReference>
<dbReference type="GO" id="GO:0006355">
    <property type="term" value="P:regulation of DNA-templated transcription"/>
    <property type="evidence" value="ECO:0007669"/>
    <property type="project" value="InterPro"/>
</dbReference>
<dbReference type="PROSITE" id="PS51755">
    <property type="entry name" value="OMPR_PHOB"/>
    <property type="match status" value="1"/>
</dbReference>
<dbReference type="SMART" id="SM00448">
    <property type="entry name" value="REC"/>
    <property type="match status" value="1"/>
</dbReference>
<dbReference type="Pfam" id="PF00486">
    <property type="entry name" value="Trans_reg_C"/>
    <property type="match status" value="1"/>
</dbReference>
<evidence type="ECO:0000259" key="9">
    <source>
        <dbReference type="PROSITE" id="PS51755"/>
    </source>
</evidence>
<keyword evidence="3" id="KW-0805">Transcription regulation</keyword>
<keyword evidence="4 7" id="KW-0238">DNA-binding</keyword>
<evidence type="ECO:0000256" key="3">
    <source>
        <dbReference type="ARBA" id="ARBA00023015"/>
    </source>
</evidence>
<dbReference type="CDD" id="cd17574">
    <property type="entry name" value="REC_OmpR"/>
    <property type="match status" value="1"/>
</dbReference>
<feature type="modified residue" description="4-aspartylphosphate" evidence="6">
    <location>
        <position position="70"/>
    </location>
</feature>
<dbReference type="EMBL" id="CP054301">
    <property type="protein sequence ID" value="QKK80249.1"/>
    <property type="molecule type" value="Genomic_DNA"/>
</dbReference>
<dbReference type="Pfam" id="PF00072">
    <property type="entry name" value="Response_reg"/>
    <property type="match status" value="1"/>
</dbReference>
<evidence type="ECO:0000256" key="1">
    <source>
        <dbReference type="ARBA" id="ARBA00022553"/>
    </source>
</evidence>
<evidence type="ECO:0000313" key="10">
    <source>
        <dbReference type="EMBL" id="QKK80249.1"/>
    </source>
</evidence>
<keyword evidence="2" id="KW-0902">Two-component regulatory system</keyword>
<gene>
    <name evidence="10" type="ORF">MP3633_1516</name>
</gene>